<evidence type="ECO:0000313" key="1">
    <source>
        <dbReference type="EMBL" id="KAI4302995.1"/>
    </source>
</evidence>
<sequence>MSTSNGSAASSFIIVQGSDICLPDASLPDRLSSGVVTGSQVIDAAESRVRQFTHGYALPEGIRSSALRRFGVSDFERFQEEEIEKDVVAKKVEEYVSAIADELEDDPLVLSILDGRELRLYLEDEDDFAMLAENLFTELDTEDTGKIKRSSMSKSLDHLGVDMGVPPASDFSQVNDILAKHGADGDDELGQAQFAQVLQSILQEVADSLAENPVVTNTNLKIFNGSKIRKILCNEKQLTDIAEKMLAANPEGLGSLESARKFLETNGAEFGVPPLDIDETTSLYDAVFAAVGITLKSDPKKGKENFSETVKDILEKFAEQLQVDPLLLPREN</sequence>
<dbReference type="EMBL" id="CM042891">
    <property type="protein sequence ID" value="KAI4302995.1"/>
    <property type="molecule type" value="Genomic_DNA"/>
</dbReference>
<dbReference type="Proteomes" id="UP001057402">
    <property type="component" value="Chromosome 12"/>
</dbReference>
<reference evidence="2" key="1">
    <citation type="journal article" date="2023" name="Front. Plant Sci.">
        <title>Chromosomal-level genome assembly of Melastoma candidum provides insights into trichome evolution.</title>
        <authorList>
            <person name="Zhong Y."/>
            <person name="Wu W."/>
            <person name="Sun C."/>
            <person name="Zou P."/>
            <person name="Liu Y."/>
            <person name="Dai S."/>
            <person name="Zhou R."/>
        </authorList>
    </citation>
    <scope>NUCLEOTIDE SEQUENCE [LARGE SCALE GENOMIC DNA]</scope>
</reference>
<evidence type="ECO:0000313" key="2">
    <source>
        <dbReference type="Proteomes" id="UP001057402"/>
    </source>
</evidence>
<protein>
    <submittedName>
        <fullName evidence="1">Uncharacterized protein</fullName>
    </submittedName>
</protein>
<name>A0ACB9KZN7_9MYRT</name>
<accession>A0ACB9KZN7</accession>
<keyword evidence="2" id="KW-1185">Reference proteome</keyword>
<proteinExistence type="predicted"/>
<organism evidence="1 2">
    <name type="scientific">Melastoma candidum</name>
    <dbReference type="NCBI Taxonomy" id="119954"/>
    <lineage>
        <taxon>Eukaryota</taxon>
        <taxon>Viridiplantae</taxon>
        <taxon>Streptophyta</taxon>
        <taxon>Embryophyta</taxon>
        <taxon>Tracheophyta</taxon>
        <taxon>Spermatophyta</taxon>
        <taxon>Magnoliopsida</taxon>
        <taxon>eudicotyledons</taxon>
        <taxon>Gunneridae</taxon>
        <taxon>Pentapetalae</taxon>
        <taxon>rosids</taxon>
        <taxon>malvids</taxon>
        <taxon>Myrtales</taxon>
        <taxon>Melastomataceae</taxon>
        <taxon>Melastomatoideae</taxon>
        <taxon>Melastomateae</taxon>
        <taxon>Melastoma</taxon>
    </lineage>
</organism>
<comment type="caution">
    <text evidence="1">The sequence shown here is derived from an EMBL/GenBank/DDBJ whole genome shotgun (WGS) entry which is preliminary data.</text>
</comment>
<gene>
    <name evidence="1" type="ORF">MLD38_038677</name>
</gene>